<reference evidence="2 3" key="1">
    <citation type="submission" date="2020-08" db="EMBL/GenBank/DDBJ databases">
        <title>Cohnella phylogeny.</title>
        <authorList>
            <person name="Dunlap C."/>
        </authorList>
    </citation>
    <scope>NUCLEOTIDE SEQUENCE [LARGE SCALE GENOMIC DNA]</scope>
    <source>
        <strain evidence="2 3">DSM 28246</strain>
    </source>
</reference>
<comment type="caution">
    <text evidence="2">The sequence shown here is derived from an EMBL/GenBank/DDBJ whole genome shotgun (WGS) entry which is preliminary data.</text>
</comment>
<evidence type="ECO:0000313" key="3">
    <source>
        <dbReference type="Proteomes" id="UP000547209"/>
    </source>
</evidence>
<evidence type="ECO:0000313" key="2">
    <source>
        <dbReference type="EMBL" id="MBB6675651.1"/>
    </source>
</evidence>
<keyword evidence="3" id="KW-1185">Reference proteome</keyword>
<dbReference type="PANTHER" id="PTHR43308:SF1">
    <property type="entry name" value="OUTER MEMBRANE PROTEIN ALPHA"/>
    <property type="match status" value="1"/>
</dbReference>
<dbReference type="InterPro" id="IPR051465">
    <property type="entry name" value="Cell_Envelope_Struct_Comp"/>
</dbReference>
<dbReference type="InterPro" id="IPR001119">
    <property type="entry name" value="SLH_dom"/>
</dbReference>
<evidence type="ECO:0000259" key="1">
    <source>
        <dbReference type="PROSITE" id="PS51272"/>
    </source>
</evidence>
<gene>
    <name evidence="2" type="ORF">H7C19_33815</name>
</gene>
<feature type="domain" description="SLH" evidence="1">
    <location>
        <begin position="195"/>
        <end position="258"/>
    </location>
</feature>
<dbReference type="PROSITE" id="PS51272">
    <property type="entry name" value="SLH"/>
    <property type="match status" value="2"/>
</dbReference>
<accession>A0A7X0RXU8</accession>
<dbReference type="PANTHER" id="PTHR43308">
    <property type="entry name" value="OUTER MEMBRANE PROTEIN ALPHA-RELATED"/>
    <property type="match status" value="1"/>
</dbReference>
<dbReference type="EMBL" id="JACJVP010000088">
    <property type="protein sequence ID" value="MBB6675651.1"/>
    <property type="molecule type" value="Genomic_DNA"/>
</dbReference>
<feature type="domain" description="SLH" evidence="1">
    <location>
        <begin position="58"/>
        <end position="122"/>
    </location>
</feature>
<sequence length="402" mass="43877">MTNTNSKFSLLRKSTAATLAIGVLAGSLSGVYADASAKHKEDHDDKDKNKGKSKIELNLNFHDVDEKEWKWAYEHIIRLASQQVFNGYEDGSFKPKEKIKRIEALVAAVRLLGLKEEAEKPENMNAKLNFKDFKEIQKKYPWAIGYLQVALENDLFSENDTSVQPEKPADRLWASILLVKALKLDGEAKKKMDTVLPFRDANQIPAGSVGYVAVAVEKGLITGYSDRTFQPNKPVTRAELAALLDRADGQLPENGNTAIVGTVQSVSNGNLSVKKADGTTYTIPLDAGVFVFRKDVKASPSAIQQGDEALIRTYNGKAVFIEVTKAVDAPVQTTDTGTLTEITYAANKIDTIKLAKIVNNATVTTTYKVSDSLVIADGALTTNKNVTVTIVNNVVTKVQILS</sequence>
<proteinExistence type="predicted"/>
<organism evidence="2 3">
    <name type="scientific">Cohnella nanjingensis</name>
    <dbReference type="NCBI Taxonomy" id="1387779"/>
    <lineage>
        <taxon>Bacteria</taxon>
        <taxon>Bacillati</taxon>
        <taxon>Bacillota</taxon>
        <taxon>Bacilli</taxon>
        <taxon>Bacillales</taxon>
        <taxon>Paenibacillaceae</taxon>
        <taxon>Cohnella</taxon>
    </lineage>
</organism>
<dbReference type="AlphaFoldDB" id="A0A7X0RXU8"/>
<protein>
    <submittedName>
        <fullName evidence="2">S-layer homology domain-containing protein</fullName>
    </submittedName>
</protein>
<name>A0A7X0RXU8_9BACL</name>
<dbReference type="Proteomes" id="UP000547209">
    <property type="component" value="Unassembled WGS sequence"/>
</dbReference>
<dbReference type="RefSeq" id="WP_185673494.1">
    <property type="nucleotide sequence ID" value="NZ_JACJVP010000088.1"/>
</dbReference>
<dbReference type="Pfam" id="PF00395">
    <property type="entry name" value="SLH"/>
    <property type="match status" value="2"/>
</dbReference>